<gene>
    <name evidence="3" type="primary">LOC136091512</name>
</gene>
<accession>A0ABM4DL15</accession>
<feature type="compositionally biased region" description="Polar residues" evidence="1">
    <location>
        <begin position="1"/>
        <end position="11"/>
    </location>
</feature>
<feature type="compositionally biased region" description="Polar residues" evidence="1">
    <location>
        <begin position="45"/>
        <end position="67"/>
    </location>
</feature>
<dbReference type="Proteomes" id="UP001652625">
    <property type="component" value="Chromosome 15"/>
</dbReference>
<feature type="compositionally biased region" description="Polar residues" evidence="1">
    <location>
        <begin position="83"/>
        <end position="96"/>
    </location>
</feature>
<feature type="region of interest" description="Disordered" evidence="1">
    <location>
        <begin position="1"/>
        <end position="111"/>
    </location>
</feature>
<proteinExistence type="predicted"/>
<feature type="compositionally biased region" description="Basic and acidic residues" evidence="1">
    <location>
        <begin position="200"/>
        <end position="210"/>
    </location>
</feature>
<reference evidence="3" key="1">
    <citation type="submission" date="2025-08" db="UniProtKB">
        <authorList>
            <consortium name="RefSeq"/>
        </authorList>
    </citation>
    <scope>IDENTIFICATION</scope>
</reference>
<dbReference type="RefSeq" id="XP_065675226.1">
    <property type="nucleotide sequence ID" value="XM_065819154.1"/>
</dbReference>
<evidence type="ECO:0000313" key="2">
    <source>
        <dbReference type="Proteomes" id="UP001652625"/>
    </source>
</evidence>
<name>A0ABM4DL15_HYDVU</name>
<organism evidence="2 3">
    <name type="scientific">Hydra vulgaris</name>
    <name type="common">Hydra</name>
    <name type="synonym">Hydra attenuata</name>
    <dbReference type="NCBI Taxonomy" id="6087"/>
    <lineage>
        <taxon>Eukaryota</taxon>
        <taxon>Metazoa</taxon>
        <taxon>Cnidaria</taxon>
        <taxon>Hydrozoa</taxon>
        <taxon>Hydroidolina</taxon>
        <taxon>Anthoathecata</taxon>
        <taxon>Aplanulata</taxon>
        <taxon>Hydridae</taxon>
        <taxon>Hydra</taxon>
    </lineage>
</organism>
<keyword evidence="2" id="KW-1185">Reference proteome</keyword>
<evidence type="ECO:0000313" key="3">
    <source>
        <dbReference type="RefSeq" id="XP_065675226.1"/>
    </source>
</evidence>
<evidence type="ECO:0000256" key="1">
    <source>
        <dbReference type="SAM" id="MobiDB-lite"/>
    </source>
</evidence>
<dbReference type="GeneID" id="136091512"/>
<feature type="region of interest" description="Disordered" evidence="1">
    <location>
        <begin position="182"/>
        <end position="210"/>
    </location>
</feature>
<dbReference type="SUPFAM" id="SSF49452">
    <property type="entry name" value="Starch-binding domain-like"/>
    <property type="match status" value="1"/>
</dbReference>
<dbReference type="InterPro" id="IPR013783">
    <property type="entry name" value="Ig-like_fold"/>
</dbReference>
<dbReference type="Gene3D" id="2.60.40.10">
    <property type="entry name" value="Immunoglobulins"/>
    <property type="match status" value="1"/>
</dbReference>
<sequence length="679" mass="78542">MPLENITTSESDIQENKHINDSTNNILSKVDDDDDAKIDKVIQEPVQQEPSNNSSSLPLTAENSNMPVSEDEPCENHTESDATESNCIDSSTNNNLYEVDNKADGKTGKGWGKMLNTLRSIKSGTMKFINAVKILVYDDVSLENITTSESDIQENKHINDSTNNILSKVDGDDANIDKIIQEPVQREPSNNSSSLPPKAENSEENGKSKSWNKEMELINKEQTNQNAKQLFNSQLFKVPVCDHNMISIRFYFVALNFDYDLYVMFGHKDLGNWKQPAVHMHKYRYYSEQMANIYVGDLHCSKEIFGKKSIEYKYVLINGENYIWEHLKFESQSTSVTNRVLHISKEFLKVLDKDIIFFQVDDLYLPPKSSVISKVYANHHYNKYISVENQPKSEIYVSVFNMYVDMLEDETHNTIESSMFIKSLLSGFYHAHFMTANIQAPWIKIKDNQLITKLFKAIKKRFDHKEHELFFPSLSLLLIFYDDQNLVDLMPTNFISLVFENLSVESYNWCYSEIFDKIVQCFPEKYLRFIESALSSLLQSWFEKYNNSEAKPHVWCYALLIKHVISHESINNQEKINDSNCGLPTFINKNLLKHLGVYELIFDDLQKIKGSLLKDILLQRAIAYLMEFKYFVGALKTEAFNKHLLINMMTYHIKSSTCSDDMMNCKNGIFSKWIATEVI</sequence>
<protein>
    <submittedName>
        <fullName evidence="3">Uncharacterized protein LOC136091512 isoform X1</fullName>
    </submittedName>
</protein>
<dbReference type="InterPro" id="IPR013784">
    <property type="entry name" value="Carb-bd-like_fold"/>
</dbReference>